<dbReference type="Pfam" id="PF17834">
    <property type="entry name" value="GHD"/>
    <property type="match status" value="1"/>
</dbReference>
<dbReference type="EMBL" id="MJEQ01037183">
    <property type="protein sequence ID" value="OIT08183.1"/>
    <property type="molecule type" value="Genomic_DNA"/>
</dbReference>
<name>A0A1J6JER7_NICAT</name>
<reference evidence="2" key="1">
    <citation type="submission" date="2016-11" db="EMBL/GenBank/DDBJ databases">
        <title>The genome of Nicotiana attenuata.</title>
        <authorList>
            <person name="Xu S."/>
            <person name="Brockmoeller T."/>
            <person name="Gaquerel E."/>
            <person name="Navarro A."/>
            <person name="Kuhl H."/>
            <person name="Gase K."/>
            <person name="Ling Z."/>
            <person name="Zhou W."/>
            <person name="Kreitzer C."/>
            <person name="Stanke M."/>
            <person name="Tang H."/>
            <person name="Lyons E."/>
            <person name="Pandey P."/>
            <person name="Pandey S.P."/>
            <person name="Timmermann B."/>
            <person name="Baldwin I.T."/>
        </authorList>
    </citation>
    <scope>NUCLEOTIDE SEQUENCE [LARGE SCALE GENOMIC DNA]</scope>
    <source>
        <strain evidence="2">UT</strain>
    </source>
</reference>
<feature type="domain" description="Beta-galactosidase beta-sandwich" evidence="1">
    <location>
        <begin position="21"/>
        <end position="77"/>
    </location>
</feature>
<sequence>MCEKALVSADAAITSLGNLQQAYVYSSETGDCAAFLSNNDWKSAAKVMFNNMHYNLPLWSISIIPDCRNVVFNTAKVGVQTSNMEMLPTNSCKQLIYLVTNTIHMIAVAMPHLSQELLSGGCRYRSIFQLDHLLVT</sequence>
<comment type="caution">
    <text evidence="2">The sequence shown here is derived from an EMBL/GenBank/DDBJ whole genome shotgun (WGS) entry which is preliminary data.</text>
</comment>
<accession>A0A1J6JER7</accession>
<dbReference type="STRING" id="49451.A0A1J6JER7"/>
<dbReference type="GO" id="GO:0005975">
    <property type="term" value="P:carbohydrate metabolic process"/>
    <property type="evidence" value="ECO:0007669"/>
    <property type="project" value="InterPro"/>
</dbReference>
<keyword evidence="3" id="KW-1185">Reference proteome</keyword>
<dbReference type="OMA" id="HMIAVAM"/>
<evidence type="ECO:0000313" key="3">
    <source>
        <dbReference type="Proteomes" id="UP000187609"/>
    </source>
</evidence>
<dbReference type="InterPro" id="IPR001944">
    <property type="entry name" value="Glycoside_Hdrlase_35"/>
</dbReference>
<dbReference type="SMR" id="A0A1J6JER7"/>
<dbReference type="Proteomes" id="UP000187609">
    <property type="component" value="Unassembled WGS sequence"/>
</dbReference>
<evidence type="ECO:0000259" key="1">
    <source>
        <dbReference type="Pfam" id="PF17834"/>
    </source>
</evidence>
<proteinExistence type="predicted"/>
<dbReference type="AlphaFoldDB" id="A0A1J6JER7"/>
<dbReference type="InterPro" id="IPR041392">
    <property type="entry name" value="GHD"/>
</dbReference>
<organism evidence="2 3">
    <name type="scientific">Nicotiana attenuata</name>
    <name type="common">Coyote tobacco</name>
    <dbReference type="NCBI Taxonomy" id="49451"/>
    <lineage>
        <taxon>Eukaryota</taxon>
        <taxon>Viridiplantae</taxon>
        <taxon>Streptophyta</taxon>
        <taxon>Embryophyta</taxon>
        <taxon>Tracheophyta</taxon>
        <taxon>Spermatophyta</taxon>
        <taxon>Magnoliopsida</taxon>
        <taxon>eudicotyledons</taxon>
        <taxon>Gunneridae</taxon>
        <taxon>Pentapetalae</taxon>
        <taxon>asterids</taxon>
        <taxon>lamiids</taxon>
        <taxon>Solanales</taxon>
        <taxon>Solanaceae</taxon>
        <taxon>Nicotianoideae</taxon>
        <taxon>Nicotianeae</taxon>
        <taxon>Nicotiana</taxon>
    </lineage>
</organism>
<dbReference type="GO" id="GO:0004553">
    <property type="term" value="F:hydrolase activity, hydrolyzing O-glycosyl compounds"/>
    <property type="evidence" value="ECO:0007669"/>
    <property type="project" value="InterPro"/>
</dbReference>
<dbReference type="Gramene" id="OIT08183">
    <property type="protein sequence ID" value="OIT08183"/>
    <property type="gene ID" value="A4A49_11690"/>
</dbReference>
<dbReference type="PANTHER" id="PTHR23421">
    <property type="entry name" value="BETA-GALACTOSIDASE RELATED"/>
    <property type="match status" value="1"/>
</dbReference>
<protein>
    <submittedName>
        <fullName evidence="2">Beta-galactosidase 3</fullName>
    </submittedName>
</protein>
<evidence type="ECO:0000313" key="2">
    <source>
        <dbReference type="EMBL" id="OIT08183.1"/>
    </source>
</evidence>
<gene>
    <name evidence="2" type="primary">BGAL3_2</name>
    <name evidence="2" type="ORF">A4A49_11690</name>
</gene>